<proteinExistence type="predicted"/>
<reference evidence="1" key="1">
    <citation type="submission" date="2020-05" db="EMBL/GenBank/DDBJ databases">
        <title>Phylogenomic resolution of chytrid fungi.</title>
        <authorList>
            <person name="Stajich J.E."/>
            <person name="Amses K."/>
            <person name="Simmons R."/>
            <person name="Seto K."/>
            <person name="Myers J."/>
            <person name="Bonds A."/>
            <person name="Quandt C.A."/>
            <person name="Barry K."/>
            <person name="Liu P."/>
            <person name="Grigoriev I."/>
            <person name="Longcore J.E."/>
            <person name="James T.Y."/>
        </authorList>
    </citation>
    <scope>NUCLEOTIDE SEQUENCE</scope>
    <source>
        <strain evidence="1">JEL0379</strain>
    </source>
</reference>
<gene>
    <name evidence="1" type="ORF">HDU87_008490</name>
</gene>
<dbReference type="AlphaFoldDB" id="A0AAD5XPH3"/>
<comment type="caution">
    <text evidence="1">The sequence shown here is derived from an EMBL/GenBank/DDBJ whole genome shotgun (WGS) entry which is preliminary data.</text>
</comment>
<dbReference type="Proteomes" id="UP001212152">
    <property type="component" value="Unassembled WGS sequence"/>
</dbReference>
<name>A0AAD5XPH3_9FUNG</name>
<accession>A0AAD5XPH3</accession>
<keyword evidence="2" id="KW-1185">Reference proteome</keyword>
<evidence type="ECO:0000313" key="1">
    <source>
        <dbReference type="EMBL" id="KAJ3182327.1"/>
    </source>
</evidence>
<evidence type="ECO:0000313" key="2">
    <source>
        <dbReference type="Proteomes" id="UP001212152"/>
    </source>
</evidence>
<organism evidence="1 2">
    <name type="scientific">Geranomyces variabilis</name>
    <dbReference type="NCBI Taxonomy" id="109894"/>
    <lineage>
        <taxon>Eukaryota</taxon>
        <taxon>Fungi</taxon>
        <taxon>Fungi incertae sedis</taxon>
        <taxon>Chytridiomycota</taxon>
        <taxon>Chytridiomycota incertae sedis</taxon>
        <taxon>Chytridiomycetes</taxon>
        <taxon>Spizellomycetales</taxon>
        <taxon>Powellomycetaceae</taxon>
        <taxon>Geranomyces</taxon>
    </lineage>
</organism>
<sequence length="857" mass="95718">MNSNERQLPTELVYCLETRSIPHKGILAKLAEWAAPRTATERTEFVQAVERLHLLMRAGKTEVTSAEAFNWCYSVLLKDDRKVPLNWSLPFPETYGPFTQARERAVLLRLLAHSYNDVVRDKAQDSLKFHPWKLAFDPLKQQQHAFIMVYLAAQHGAAMRMLHIAAIEALESYGSSLLDHFLKPSKSMATGDTERKLGEIFCYLLTHHRLRVVASIHQLLEEYLDVTRDNPGNKERWCQFLLAYLMVIPFCCRELCQASCSDIIVKLRETPILDVCILEDVTKLSKFARSTEGGMSEALPVSSIFAAWGASVITLDGAVSPHDIPELFLLFDQASNAKTSKLRKQSKSAPVLAQIQPIQKAAQSRALSLMWELVKKLQSDLIEARPLADSASLEQLSTQISRIIVDRINEGADFAPLLAMLLLCAVANPASSASMEVLVVECPTSHVRLVQDIGATLERQCPRAISRAVSAIVRRLPAEDRSLLPAILRNIYFLQLSTIPPDTALMREIESTCRAMWSSLNDAERLAFLRILHAGNERVKAGDGWQLSAVALLEMYWQVRVADAERPRLTWPSLPGFDRTLRRVPLAVIVPVDYILNRRKEHEENTVASTATRTALKKEAEDRKFLLAHYVKTNSKAVVDPVQVPKPAATQSTTMAVVAADVIAMGLVNAGPGDFYRIPAYMMQTMYRFPIAQIPSEFKNHPERWLILDGIAQDFTAFTAVVLVIRALLCDALPFWQQAANRKITPSTRPEDLDVAVCLARILTKAGVLPFPFSESALLIPLISARDIATLLVIFIELLALNEERMKSDAKLPPAPLAPADIPNWKGYNKALRRILMANVERTAEFFGLFAVGARVG</sequence>
<dbReference type="EMBL" id="JADGJQ010000009">
    <property type="protein sequence ID" value="KAJ3182327.1"/>
    <property type="molecule type" value="Genomic_DNA"/>
</dbReference>
<protein>
    <submittedName>
        <fullName evidence="1">Uncharacterized protein</fullName>
    </submittedName>
</protein>